<protein>
    <submittedName>
        <fullName evidence="1">Uncharacterized protein</fullName>
    </submittedName>
</protein>
<evidence type="ECO:0000313" key="1">
    <source>
        <dbReference type="EMBL" id="RNJ48468.1"/>
    </source>
</evidence>
<comment type="caution">
    <text evidence="1">The sequence shown here is derived from an EMBL/GenBank/DDBJ whole genome shotgun (WGS) entry which is preliminary data.</text>
</comment>
<reference evidence="1 2" key="1">
    <citation type="submission" date="2018-08" db="EMBL/GenBank/DDBJ databases">
        <title>Genome sequence of Methylocystis hirsuta CSC1, a methanotroph able to accumulate PHAs.</title>
        <authorList>
            <person name="Bordel S."/>
            <person name="Rodriguez E."/>
            <person name="Gancedo J."/>
            <person name="Munoz R."/>
        </authorList>
    </citation>
    <scope>NUCLEOTIDE SEQUENCE [LARGE SCALE GENOMIC DNA]</scope>
    <source>
        <strain evidence="1 2">CSC1</strain>
    </source>
</reference>
<gene>
    <name evidence="1" type="ORF">D1O30_01325</name>
</gene>
<name>A0A3M9XN08_9HYPH</name>
<sequence>MLTGCNSVPKDPPRNYVAISLSKAQIEQIKIGVAKGLKDPESARFGDAFNASDDGSMIHVCGMVNAKNSYGGYTGEKPFYAAGDKLSKTFMGIGYGGETYRGTDIGTAAVRDMCASKGISPF</sequence>
<proteinExistence type="predicted"/>
<dbReference type="AlphaFoldDB" id="A0A3M9XN08"/>
<accession>A0A3M9XN08</accession>
<keyword evidence="2" id="KW-1185">Reference proteome</keyword>
<evidence type="ECO:0000313" key="2">
    <source>
        <dbReference type="Proteomes" id="UP000268623"/>
    </source>
</evidence>
<organism evidence="1 2">
    <name type="scientific">Methylocystis hirsuta</name>
    <dbReference type="NCBI Taxonomy" id="369798"/>
    <lineage>
        <taxon>Bacteria</taxon>
        <taxon>Pseudomonadati</taxon>
        <taxon>Pseudomonadota</taxon>
        <taxon>Alphaproteobacteria</taxon>
        <taxon>Hyphomicrobiales</taxon>
        <taxon>Methylocystaceae</taxon>
        <taxon>Methylocystis</taxon>
    </lineage>
</organism>
<dbReference type="EMBL" id="QWDD01000001">
    <property type="protein sequence ID" value="RNJ48468.1"/>
    <property type="molecule type" value="Genomic_DNA"/>
</dbReference>
<dbReference type="Proteomes" id="UP000268623">
    <property type="component" value="Unassembled WGS sequence"/>
</dbReference>